<reference evidence="3" key="1">
    <citation type="journal article" date="2015" name="Genome">
        <title>Whole Genome Sequence of the Non-Microcystin-Producing Microcystis aeruginosa Strain NIES-44.</title>
        <authorList>
            <person name="Okano K."/>
            <person name="Miyata N."/>
            <person name="Ozaki Y."/>
        </authorList>
    </citation>
    <scope>NUCLEOTIDE SEQUENCE [LARGE SCALE GENOMIC DNA]</scope>
    <source>
        <strain evidence="3">NIES-44</strain>
    </source>
</reference>
<dbReference type="NCBIfam" id="TIGR02593">
    <property type="entry name" value="CRISPR_cas5"/>
    <property type="match status" value="1"/>
</dbReference>
<dbReference type="InterPro" id="IPR013422">
    <property type="entry name" value="CRISPR-assoc_prot_Cas5_N"/>
</dbReference>
<organism evidence="2 3">
    <name type="scientific">Microcystis aeruginosa NIES-44</name>
    <dbReference type="NCBI Taxonomy" id="449439"/>
    <lineage>
        <taxon>Bacteria</taxon>
        <taxon>Bacillati</taxon>
        <taxon>Cyanobacteriota</taxon>
        <taxon>Cyanophyceae</taxon>
        <taxon>Oscillatoriophycideae</taxon>
        <taxon>Chroococcales</taxon>
        <taxon>Microcystaceae</taxon>
        <taxon>Microcystis</taxon>
    </lineage>
</organism>
<dbReference type="GO" id="GO:0043571">
    <property type="term" value="P:maintenance of CRISPR repeat elements"/>
    <property type="evidence" value="ECO:0007669"/>
    <property type="project" value="InterPro"/>
</dbReference>
<sequence>MIALHIEVPYASFRKSYARSFAETYPFPPPATVYGMLLSYVGEYLRASHIGVKLAFAYKRQPKIATTLRKLSRYKYGVASKQSKVGNAPDYIETLCDIDFICWVDSSKEKRESDRSLEQRLIEAIQSPENVTRTGLVSFGLSDDTVNDVSLLQSVNDEWHWLNPSNTGQIELPIWVDHIGSYHTRWQRYDFEMLPSLIDLSPSVDKFIEIFDPR</sequence>
<dbReference type="AlphaFoldDB" id="A0A0A1VP85"/>
<dbReference type="InterPro" id="IPR013415">
    <property type="entry name" value="Cas5_Cmx5_DevS"/>
</dbReference>
<dbReference type="GO" id="GO:0051607">
    <property type="term" value="P:defense response to virus"/>
    <property type="evidence" value="ECO:0007669"/>
    <property type="project" value="UniProtKB-KW"/>
</dbReference>
<keyword evidence="1" id="KW-0051">Antiviral defense</keyword>
<dbReference type="Pfam" id="PF09704">
    <property type="entry name" value="Cas_Cas5d"/>
    <property type="match status" value="1"/>
</dbReference>
<dbReference type="NCBIfam" id="TIGR02586">
    <property type="entry name" value="cas5_cmx5_devS"/>
    <property type="match status" value="1"/>
</dbReference>
<evidence type="ECO:0000256" key="1">
    <source>
        <dbReference type="ARBA" id="ARBA00023118"/>
    </source>
</evidence>
<accession>A0A0A1VP85</accession>
<dbReference type="Proteomes" id="UP000030321">
    <property type="component" value="Unassembled WGS sequence"/>
</dbReference>
<comment type="caution">
    <text evidence="2">The sequence shown here is derived from an EMBL/GenBank/DDBJ whole genome shotgun (WGS) entry which is preliminary data.</text>
</comment>
<dbReference type="RefSeq" id="WP_045356675.1">
    <property type="nucleotide sequence ID" value="NZ_BBPA01000005.1"/>
</dbReference>
<name>A0A0A1VP85_MICAE</name>
<evidence type="ECO:0000313" key="2">
    <source>
        <dbReference type="EMBL" id="GAL91587.1"/>
    </source>
</evidence>
<protein>
    <submittedName>
        <fullName evidence="2">Fruiting body developmental protein S-like protein</fullName>
    </submittedName>
</protein>
<dbReference type="InterPro" id="IPR021124">
    <property type="entry name" value="CRISPR-assoc_prot_Cas5"/>
</dbReference>
<proteinExistence type="predicted"/>
<gene>
    <name evidence="2" type="ORF">N44_02300</name>
</gene>
<dbReference type="EMBL" id="BBPA01000005">
    <property type="protein sequence ID" value="GAL91587.1"/>
    <property type="molecule type" value="Genomic_DNA"/>
</dbReference>
<evidence type="ECO:0000313" key="3">
    <source>
        <dbReference type="Proteomes" id="UP000030321"/>
    </source>
</evidence>